<keyword evidence="3" id="KW-1185">Reference proteome</keyword>
<evidence type="ECO:0000256" key="1">
    <source>
        <dbReference type="SAM" id="Phobius"/>
    </source>
</evidence>
<dbReference type="EMBL" id="JAPDDS010000001">
    <property type="protein sequence ID" value="MCW1883778.1"/>
    <property type="molecule type" value="Genomic_DNA"/>
</dbReference>
<organism evidence="2 3">
    <name type="scientific">Luteolibacter flavescens</name>
    <dbReference type="NCBI Taxonomy" id="1859460"/>
    <lineage>
        <taxon>Bacteria</taxon>
        <taxon>Pseudomonadati</taxon>
        <taxon>Verrucomicrobiota</taxon>
        <taxon>Verrucomicrobiia</taxon>
        <taxon>Verrucomicrobiales</taxon>
        <taxon>Verrucomicrobiaceae</taxon>
        <taxon>Luteolibacter</taxon>
    </lineage>
</organism>
<evidence type="ECO:0000313" key="2">
    <source>
        <dbReference type="EMBL" id="MCW1883778.1"/>
    </source>
</evidence>
<keyword evidence="1" id="KW-1133">Transmembrane helix</keyword>
<dbReference type="Proteomes" id="UP001207930">
    <property type="component" value="Unassembled WGS sequence"/>
</dbReference>
<gene>
    <name evidence="2" type="ORF">OKA04_03495</name>
</gene>
<reference evidence="2 3" key="1">
    <citation type="submission" date="2022-10" db="EMBL/GenBank/DDBJ databases">
        <title>Luteolibacter flavescens strain MCCC 1K03193, whole genome shotgun sequencing project.</title>
        <authorList>
            <person name="Zhao G."/>
            <person name="Shen L."/>
        </authorList>
    </citation>
    <scope>NUCLEOTIDE SEQUENCE [LARGE SCALE GENOMIC DNA]</scope>
    <source>
        <strain evidence="2 3">MCCC 1K03193</strain>
    </source>
</reference>
<protein>
    <recommendedName>
        <fullName evidence="4">DUF3592 domain-containing protein</fullName>
    </recommendedName>
</protein>
<name>A0ABT3FJP1_9BACT</name>
<feature type="transmembrane region" description="Helical" evidence="1">
    <location>
        <begin position="119"/>
        <end position="139"/>
    </location>
</feature>
<keyword evidence="1" id="KW-0812">Transmembrane</keyword>
<keyword evidence="1" id="KW-0472">Membrane</keyword>
<evidence type="ECO:0000313" key="3">
    <source>
        <dbReference type="Proteomes" id="UP001207930"/>
    </source>
</evidence>
<evidence type="ECO:0008006" key="4">
    <source>
        <dbReference type="Google" id="ProtNLM"/>
    </source>
</evidence>
<comment type="caution">
    <text evidence="2">The sequence shown here is derived from an EMBL/GenBank/DDBJ whole genome shotgun (WGS) entry which is preliminary data.</text>
</comment>
<proteinExistence type="predicted"/>
<dbReference type="RefSeq" id="WP_264499737.1">
    <property type="nucleotide sequence ID" value="NZ_JAPDDS010000001.1"/>
</dbReference>
<sequence>MRLKLIAILALVVGPILAFMGFKERQRIGKIETEGVEVVGVPMGGEMKKGRKGAKTYTITVKYPDANGAPQEKDFKVKSEYFNSISDGDSITVPMVKVKVLADQPDEAIIVGGSDDDRIMFPVGIGAFVLGGIGTVFMFRPRRA</sequence>
<accession>A0ABT3FJP1</accession>